<keyword evidence="8" id="KW-1185">Reference proteome</keyword>
<keyword evidence="3 4" id="KW-0342">GTP-binding</keyword>
<dbReference type="EMBL" id="BAND01000020">
    <property type="protein sequence ID" value="GAJ28339.1"/>
    <property type="molecule type" value="Genomic_DNA"/>
</dbReference>
<dbReference type="RefSeq" id="WP_042056803.1">
    <property type="nucleotide sequence ID" value="NZ_BAND01000020.1"/>
</dbReference>
<dbReference type="InterPro" id="IPR053931">
    <property type="entry name" value="RapZ_C"/>
</dbReference>
<dbReference type="NCBIfam" id="NF003828">
    <property type="entry name" value="PRK05416.1"/>
    <property type="match status" value="1"/>
</dbReference>
<dbReference type="Pfam" id="PF22740">
    <property type="entry name" value="PapZ_C"/>
    <property type="match status" value="1"/>
</dbReference>
<reference evidence="7 8" key="2">
    <citation type="journal article" date="2014" name="FEMS Microbiol. Lett.">
        <title>Draft genomic DNA sequence of the facultatively methylotrophic bacterium Acidomonas methanolica type strain MB58.</title>
        <authorList>
            <person name="Higashiura N."/>
            <person name="Hadano H."/>
            <person name="Hirakawa H."/>
            <person name="Matsutani M."/>
            <person name="Takabe S."/>
            <person name="Matsushita K."/>
            <person name="Azuma Y."/>
        </authorList>
    </citation>
    <scope>NUCLEOTIDE SEQUENCE [LARGE SCALE GENOMIC DNA]</scope>
    <source>
        <strain evidence="7 8">MB58</strain>
    </source>
</reference>
<proteinExistence type="inferred from homology"/>
<reference evidence="8" key="1">
    <citation type="journal article" date="2014" name="FEMS Microbiol. Lett.">
        <title>Draft Genomic DNA Sequence of the Facultatively Methylotrophic Bacterium Acidomonas methanolica type strain MB58.</title>
        <authorList>
            <person name="Higashiura N."/>
            <person name="Hadano H."/>
            <person name="Hirakawa H."/>
            <person name="Matsutani M."/>
            <person name="Takabe S."/>
            <person name="Matsushita K."/>
            <person name="Azuma Y."/>
        </authorList>
    </citation>
    <scope>NUCLEOTIDE SEQUENCE [LARGE SCALE GENOMIC DNA]</scope>
    <source>
        <strain evidence="8">MB58</strain>
    </source>
</reference>
<keyword evidence="2 4" id="KW-0067">ATP-binding</keyword>
<evidence type="ECO:0000256" key="1">
    <source>
        <dbReference type="ARBA" id="ARBA00022741"/>
    </source>
</evidence>
<dbReference type="Pfam" id="PF03668">
    <property type="entry name" value="RapZ-like_N"/>
    <property type="match status" value="1"/>
</dbReference>
<organism evidence="7 8">
    <name type="scientific">Acidomonas methanolica NBRC 104435</name>
    <dbReference type="NCBI Taxonomy" id="1231351"/>
    <lineage>
        <taxon>Bacteria</taxon>
        <taxon>Pseudomonadati</taxon>
        <taxon>Pseudomonadota</taxon>
        <taxon>Alphaproteobacteria</taxon>
        <taxon>Acetobacterales</taxon>
        <taxon>Acetobacteraceae</taxon>
        <taxon>Acidomonas</taxon>
    </lineage>
</organism>
<sequence length="336" mass="36492">MTGTADHPAADMSGCAAAARHVLLVTGLSGAGKSSILRVLEDLGHEVVDNPPLDVLDTLVSRAEQPLAIGVDVRTRGFKVSAVLDALDRLRARPRCVVELLYATAETEVLLRRFTATRRRHPLDNASESGPGLPAAIAREARLLAPLRAHADLILDTSDLPPPDLRRLIESRFGHTGDGEALTVTLMSFAYPAGLPREADMVFDARFLRNPHYDPALKPMTGLDAAVQDHVRHDPDYEAFLGHIVALLHLVLPRFVEEGKKHATIAVGCSGGQHRSVTLVEDLADILSGAQDESLLQDERIAVMHRELARQGRSVWRWARPKPAPRPVDPSGITSS</sequence>
<feature type="binding site" evidence="4">
    <location>
        <begin position="27"/>
        <end position="34"/>
    </location>
    <ligand>
        <name>ATP</name>
        <dbReference type="ChEBI" id="CHEBI:30616"/>
    </ligand>
</feature>
<name>A0A023D2P9_ACIMT</name>
<dbReference type="HAMAP" id="MF_00636">
    <property type="entry name" value="RapZ_like"/>
    <property type="match status" value="1"/>
</dbReference>
<dbReference type="PIRSF" id="PIRSF005052">
    <property type="entry name" value="P-loopkin"/>
    <property type="match status" value="1"/>
</dbReference>
<gene>
    <name evidence="7" type="ORF">Amme_020_008</name>
</gene>
<dbReference type="Proteomes" id="UP000019760">
    <property type="component" value="Unassembled WGS sequence"/>
</dbReference>
<dbReference type="PANTHER" id="PTHR30448">
    <property type="entry name" value="RNASE ADAPTER PROTEIN RAPZ"/>
    <property type="match status" value="1"/>
</dbReference>
<dbReference type="SUPFAM" id="SSF52540">
    <property type="entry name" value="P-loop containing nucleoside triphosphate hydrolases"/>
    <property type="match status" value="1"/>
</dbReference>
<evidence type="ECO:0000313" key="7">
    <source>
        <dbReference type="EMBL" id="GAJ28339.1"/>
    </source>
</evidence>
<dbReference type="InterPro" id="IPR005337">
    <property type="entry name" value="RapZ-like"/>
</dbReference>
<evidence type="ECO:0000313" key="8">
    <source>
        <dbReference type="Proteomes" id="UP000019760"/>
    </source>
</evidence>
<comment type="caution">
    <text evidence="7">The sequence shown here is derived from an EMBL/GenBank/DDBJ whole genome shotgun (WGS) entry which is preliminary data.</text>
</comment>
<evidence type="ECO:0000259" key="6">
    <source>
        <dbReference type="Pfam" id="PF22740"/>
    </source>
</evidence>
<evidence type="ECO:0000256" key="4">
    <source>
        <dbReference type="HAMAP-Rule" id="MF_00636"/>
    </source>
</evidence>
<evidence type="ECO:0000259" key="5">
    <source>
        <dbReference type="Pfam" id="PF03668"/>
    </source>
</evidence>
<feature type="domain" description="RapZ-like N-terminal" evidence="5">
    <location>
        <begin position="22"/>
        <end position="174"/>
    </location>
</feature>
<keyword evidence="1 4" id="KW-0547">Nucleotide-binding</keyword>
<dbReference type="InterPro" id="IPR053930">
    <property type="entry name" value="RapZ-like_N"/>
</dbReference>
<dbReference type="AlphaFoldDB" id="A0A023D2P9"/>
<protein>
    <submittedName>
        <fullName evidence="7">Uncharacterized protein</fullName>
    </submittedName>
</protein>
<evidence type="ECO:0000256" key="3">
    <source>
        <dbReference type="ARBA" id="ARBA00023134"/>
    </source>
</evidence>
<dbReference type="PANTHER" id="PTHR30448:SF0">
    <property type="entry name" value="RNASE ADAPTER PROTEIN RAPZ"/>
    <property type="match status" value="1"/>
</dbReference>
<feature type="domain" description="RapZ C-terminal" evidence="6">
    <location>
        <begin position="183"/>
        <end position="307"/>
    </location>
</feature>
<feature type="binding site" evidence="4">
    <location>
        <begin position="72"/>
        <end position="75"/>
    </location>
    <ligand>
        <name>GTP</name>
        <dbReference type="ChEBI" id="CHEBI:37565"/>
    </ligand>
</feature>
<evidence type="ECO:0000256" key="2">
    <source>
        <dbReference type="ARBA" id="ARBA00022840"/>
    </source>
</evidence>
<dbReference type="GO" id="GO:0005524">
    <property type="term" value="F:ATP binding"/>
    <property type="evidence" value="ECO:0007669"/>
    <property type="project" value="UniProtKB-UniRule"/>
</dbReference>
<dbReference type="GO" id="GO:0005525">
    <property type="term" value="F:GTP binding"/>
    <property type="evidence" value="ECO:0007669"/>
    <property type="project" value="UniProtKB-UniRule"/>
</dbReference>
<accession>A0A023D2P9</accession>
<dbReference type="OrthoDB" id="9784461at2"/>
<dbReference type="InterPro" id="IPR027417">
    <property type="entry name" value="P-loop_NTPase"/>
</dbReference>